<dbReference type="Proteomes" id="UP000092154">
    <property type="component" value="Unassembled WGS sequence"/>
</dbReference>
<name>A0A1B7MX74_9AGAM</name>
<organism evidence="1 2">
    <name type="scientific">Rhizopogon vinicolor AM-OR11-026</name>
    <dbReference type="NCBI Taxonomy" id="1314800"/>
    <lineage>
        <taxon>Eukaryota</taxon>
        <taxon>Fungi</taxon>
        <taxon>Dikarya</taxon>
        <taxon>Basidiomycota</taxon>
        <taxon>Agaricomycotina</taxon>
        <taxon>Agaricomycetes</taxon>
        <taxon>Agaricomycetidae</taxon>
        <taxon>Boletales</taxon>
        <taxon>Suillineae</taxon>
        <taxon>Rhizopogonaceae</taxon>
        <taxon>Rhizopogon</taxon>
    </lineage>
</organism>
<gene>
    <name evidence="1" type="ORF">K503DRAFT_771739</name>
</gene>
<dbReference type="EMBL" id="KV448366">
    <property type="protein sequence ID" value="OAX37206.1"/>
    <property type="molecule type" value="Genomic_DNA"/>
</dbReference>
<evidence type="ECO:0000313" key="1">
    <source>
        <dbReference type="EMBL" id="OAX37206.1"/>
    </source>
</evidence>
<proteinExistence type="predicted"/>
<keyword evidence="2" id="KW-1185">Reference proteome</keyword>
<dbReference type="AlphaFoldDB" id="A0A1B7MX74"/>
<protein>
    <submittedName>
        <fullName evidence="1">Uncharacterized protein</fullName>
    </submittedName>
</protein>
<dbReference type="InParanoid" id="A0A1B7MX74"/>
<reference evidence="1 2" key="1">
    <citation type="submission" date="2016-06" db="EMBL/GenBank/DDBJ databases">
        <title>Comparative genomics of the ectomycorrhizal sister species Rhizopogon vinicolor and Rhizopogon vesiculosus (Basidiomycota: Boletales) reveals a divergence of the mating type B locus.</title>
        <authorList>
            <consortium name="DOE Joint Genome Institute"/>
            <person name="Mujic A.B."/>
            <person name="Kuo A."/>
            <person name="Tritt A."/>
            <person name="Lipzen A."/>
            <person name="Chen C."/>
            <person name="Johnson J."/>
            <person name="Sharma A."/>
            <person name="Barry K."/>
            <person name="Grigoriev I.V."/>
            <person name="Spatafora J.W."/>
        </authorList>
    </citation>
    <scope>NUCLEOTIDE SEQUENCE [LARGE SCALE GENOMIC DNA]</scope>
    <source>
        <strain evidence="1 2">AM-OR11-026</strain>
    </source>
</reference>
<dbReference type="OrthoDB" id="8954335at2759"/>
<evidence type="ECO:0000313" key="2">
    <source>
        <dbReference type="Proteomes" id="UP000092154"/>
    </source>
</evidence>
<sequence>MGKEAAQTSPDGVTCTMEHTPYEVSLGNQRFKLWEVSSIAPMGLFRRLFMKWRLKRRCKELYRDDGVYLLLYCMRNSRAQGSLVRDYKFFTSIVSSTSGHVPVAAVVTCLEDYPTDMDEWWGKNEENLKRQGMQFSNHACITSLPDERDTSPALRTRRWQSVQTIRTLICDSYQAGRSANSVPIP</sequence>
<accession>A0A1B7MX74</accession>